<protein>
    <submittedName>
        <fullName evidence="2">Uncharacterized protein</fullName>
    </submittedName>
</protein>
<dbReference type="EMBL" id="FTPD01000034">
    <property type="protein sequence ID" value="SIT57709.1"/>
    <property type="molecule type" value="Genomic_DNA"/>
</dbReference>
<gene>
    <name evidence="2" type="ORF">BQ8794_40308</name>
</gene>
<keyword evidence="3" id="KW-1185">Reference proteome</keyword>
<evidence type="ECO:0000313" key="2">
    <source>
        <dbReference type="EMBL" id="SIT57709.1"/>
    </source>
</evidence>
<feature type="region of interest" description="Disordered" evidence="1">
    <location>
        <begin position="15"/>
        <end position="38"/>
    </location>
</feature>
<evidence type="ECO:0000256" key="1">
    <source>
        <dbReference type="SAM" id="MobiDB-lite"/>
    </source>
</evidence>
<proteinExistence type="predicted"/>
<dbReference type="Proteomes" id="UP000188388">
    <property type="component" value="Unassembled WGS sequence"/>
</dbReference>
<name>A0A1R3VCP8_9HYPH</name>
<dbReference type="AlphaFoldDB" id="A0A1R3VCP8"/>
<sequence>MDPNLKFFKHTIERRAKTAHQHGPRDWPEYPKSNANEDRSKLRLKFKLPRQKQTVLYRLSFIAPPGFD</sequence>
<accession>A0A1R3VCP8</accession>
<evidence type="ECO:0000313" key="3">
    <source>
        <dbReference type="Proteomes" id="UP000188388"/>
    </source>
</evidence>
<dbReference type="STRING" id="1631249.BQ8794_40308"/>
<feature type="compositionally biased region" description="Basic and acidic residues" evidence="1">
    <location>
        <begin position="23"/>
        <end position="38"/>
    </location>
</feature>
<organism evidence="2 3">
    <name type="scientific">Mesorhizobium prunaredense</name>
    <dbReference type="NCBI Taxonomy" id="1631249"/>
    <lineage>
        <taxon>Bacteria</taxon>
        <taxon>Pseudomonadati</taxon>
        <taxon>Pseudomonadota</taxon>
        <taxon>Alphaproteobacteria</taxon>
        <taxon>Hyphomicrobiales</taxon>
        <taxon>Phyllobacteriaceae</taxon>
        <taxon>Mesorhizobium</taxon>
    </lineage>
</organism>
<reference evidence="3" key="1">
    <citation type="submission" date="2017-01" db="EMBL/GenBank/DDBJ databases">
        <authorList>
            <person name="Brunel B."/>
        </authorList>
    </citation>
    <scope>NUCLEOTIDE SEQUENCE [LARGE SCALE GENOMIC DNA]</scope>
</reference>